<evidence type="ECO:0000259" key="1">
    <source>
        <dbReference type="Pfam" id="PF01872"/>
    </source>
</evidence>
<dbReference type="Pfam" id="PF01872">
    <property type="entry name" value="RibD_C"/>
    <property type="match status" value="1"/>
</dbReference>
<dbReference type="InterPro" id="IPR002734">
    <property type="entry name" value="RibDG_C"/>
</dbReference>
<dbReference type="Gene3D" id="3.40.430.10">
    <property type="entry name" value="Dihydrofolate Reductase, subunit A"/>
    <property type="match status" value="1"/>
</dbReference>
<sequence length="175" mass="19354">MTRKIKLFIAQTLDGYIATNEESLDWLFAVDGEGDNGYSDFLAEIDTVVMGRRTYDWVMTHENGAYPYSQLKGIIFTNTAFQTPDNVQLVSGSVADWAKGALAEKGKDIWVIGGGELIRQFLEAGLVDELIVTTAPVLLGEGIRLFPPGEYGCKLELLAVKTHGQFAESAYRVRR</sequence>
<comment type="caution">
    <text evidence="2">The sequence shown here is derived from an EMBL/GenBank/DDBJ whole genome shotgun (WGS) entry which is preliminary data.</text>
</comment>
<dbReference type="EMBL" id="JBHSEF010000009">
    <property type="protein sequence ID" value="MFC4353935.1"/>
    <property type="molecule type" value="Genomic_DNA"/>
</dbReference>
<accession>A0ABV8UTY5</accession>
<keyword evidence="3" id="KW-1185">Reference proteome</keyword>
<dbReference type="RefSeq" id="WP_378139818.1">
    <property type="nucleotide sequence ID" value="NZ_JBHSEF010000009.1"/>
</dbReference>
<dbReference type="Proteomes" id="UP001595733">
    <property type="component" value="Unassembled WGS sequence"/>
</dbReference>
<dbReference type="PANTHER" id="PTHR38011">
    <property type="entry name" value="DIHYDROFOLATE REDUCTASE FAMILY PROTEIN (AFU_ORTHOLOGUE AFUA_8G06820)"/>
    <property type="match status" value="1"/>
</dbReference>
<reference evidence="3" key="1">
    <citation type="journal article" date="2019" name="Int. J. Syst. Evol. Microbiol.">
        <title>The Global Catalogue of Microorganisms (GCM) 10K type strain sequencing project: providing services to taxonomists for standard genome sequencing and annotation.</title>
        <authorList>
            <consortium name="The Broad Institute Genomics Platform"/>
            <consortium name="The Broad Institute Genome Sequencing Center for Infectious Disease"/>
            <person name="Wu L."/>
            <person name="Ma J."/>
        </authorList>
    </citation>
    <scope>NUCLEOTIDE SEQUENCE [LARGE SCALE GENOMIC DNA]</scope>
    <source>
        <strain evidence="3">CCUG 50353</strain>
    </source>
</reference>
<evidence type="ECO:0000313" key="3">
    <source>
        <dbReference type="Proteomes" id="UP001595733"/>
    </source>
</evidence>
<name>A0ABV8UTY5_9BACL</name>
<protein>
    <submittedName>
        <fullName evidence="2">Dihydrofolate reductase family protein</fullName>
    </submittedName>
</protein>
<feature type="domain" description="Bacterial bifunctional deaminase-reductase C-terminal" evidence="1">
    <location>
        <begin position="3"/>
        <end position="164"/>
    </location>
</feature>
<dbReference type="SUPFAM" id="SSF53597">
    <property type="entry name" value="Dihydrofolate reductase-like"/>
    <property type="match status" value="1"/>
</dbReference>
<dbReference type="PANTHER" id="PTHR38011:SF11">
    <property type="entry name" value="2,5-DIAMINO-6-RIBOSYLAMINO-4(3H)-PYRIMIDINONE 5'-PHOSPHATE REDUCTASE"/>
    <property type="match status" value="1"/>
</dbReference>
<dbReference type="InterPro" id="IPR050765">
    <property type="entry name" value="Riboflavin_Biosynth_HTPR"/>
</dbReference>
<proteinExistence type="predicted"/>
<dbReference type="InterPro" id="IPR024072">
    <property type="entry name" value="DHFR-like_dom_sf"/>
</dbReference>
<organism evidence="2 3">
    <name type="scientific">Chryseomicrobium palamuruense</name>
    <dbReference type="NCBI Taxonomy" id="682973"/>
    <lineage>
        <taxon>Bacteria</taxon>
        <taxon>Bacillati</taxon>
        <taxon>Bacillota</taxon>
        <taxon>Bacilli</taxon>
        <taxon>Bacillales</taxon>
        <taxon>Caryophanaceae</taxon>
        <taxon>Chryseomicrobium</taxon>
    </lineage>
</organism>
<gene>
    <name evidence="2" type="ORF">ACFO0S_02490</name>
</gene>
<evidence type="ECO:0000313" key="2">
    <source>
        <dbReference type="EMBL" id="MFC4353935.1"/>
    </source>
</evidence>